<evidence type="ECO:0000313" key="11">
    <source>
        <dbReference type="Proteomes" id="UP000461585"/>
    </source>
</evidence>
<evidence type="ECO:0000256" key="7">
    <source>
        <dbReference type="SAM" id="Phobius"/>
    </source>
</evidence>
<dbReference type="Gene3D" id="3.30.565.10">
    <property type="entry name" value="Histidine kinase-like ATPase, C-terminal domain"/>
    <property type="match status" value="1"/>
</dbReference>
<keyword evidence="3" id="KW-0597">Phosphoprotein</keyword>
<dbReference type="InterPro" id="IPR003594">
    <property type="entry name" value="HATPase_dom"/>
</dbReference>
<comment type="caution">
    <text evidence="10">The sequence shown here is derived from an EMBL/GenBank/DDBJ whole genome shotgun (WGS) entry which is preliminary data.</text>
</comment>
<dbReference type="Gene3D" id="1.10.287.130">
    <property type="match status" value="1"/>
</dbReference>
<dbReference type="CDD" id="cd00082">
    <property type="entry name" value="HisKA"/>
    <property type="match status" value="1"/>
</dbReference>
<dbReference type="PRINTS" id="PR00344">
    <property type="entry name" value="BCTRLSENSOR"/>
</dbReference>
<name>A0A7X5HV63_9FIRM</name>
<dbReference type="InterPro" id="IPR004358">
    <property type="entry name" value="Sig_transdc_His_kin-like_C"/>
</dbReference>
<dbReference type="Pfam" id="PF02518">
    <property type="entry name" value="HATPase_c"/>
    <property type="match status" value="1"/>
</dbReference>
<feature type="domain" description="PAC" evidence="9">
    <location>
        <begin position="412"/>
        <end position="464"/>
    </location>
</feature>
<protein>
    <recommendedName>
        <fullName evidence="2">histidine kinase</fullName>
        <ecNumber evidence="2">2.7.13.3</ecNumber>
    </recommendedName>
</protein>
<dbReference type="CDD" id="cd00075">
    <property type="entry name" value="HATPase"/>
    <property type="match status" value="1"/>
</dbReference>
<evidence type="ECO:0000256" key="3">
    <source>
        <dbReference type="ARBA" id="ARBA00022553"/>
    </source>
</evidence>
<feature type="transmembrane region" description="Helical" evidence="7">
    <location>
        <begin position="6"/>
        <end position="26"/>
    </location>
</feature>
<dbReference type="InterPro" id="IPR052162">
    <property type="entry name" value="Sensor_kinase/Photoreceptor"/>
</dbReference>
<keyword evidence="7" id="KW-0812">Transmembrane</keyword>
<dbReference type="PANTHER" id="PTHR43304:SF1">
    <property type="entry name" value="PAC DOMAIN-CONTAINING PROTEIN"/>
    <property type="match status" value="1"/>
</dbReference>
<evidence type="ECO:0000256" key="4">
    <source>
        <dbReference type="ARBA" id="ARBA00022679"/>
    </source>
</evidence>
<dbReference type="InterPro" id="IPR000700">
    <property type="entry name" value="PAS-assoc_C"/>
</dbReference>
<dbReference type="AlphaFoldDB" id="A0A7X5HV63"/>
<feature type="transmembrane region" description="Helical" evidence="7">
    <location>
        <begin position="190"/>
        <end position="208"/>
    </location>
</feature>
<dbReference type="Proteomes" id="UP000461585">
    <property type="component" value="Unassembled WGS sequence"/>
</dbReference>
<dbReference type="PANTHER" id="PTHR43304">
    <property type="entry name" value="PHYTOCHROME-LIKE PROTEIN CPH1"/>
    <property type="match status" value="1"/>
</dbReference>
<evidence type="ECO:0000256" key="1">
    <source>
        <dbReference type="ARBA" id="ARBA00000085"/>
    </source>
</evidence>
<dbReference type="InterPro" id="IPR005467">
    <property type="entry name" value="His_kinase_dom"/>
</dbReference>
<keyword evidence="6" id="KW-0902">Two-component regulatory system</keyword>
<dbReference type="InterPro" id="IPR003661">
    <property type="entry name" value="HisK_dim/P_dom"/>
</dbReference>
<dbReference type="SUPFAM" id="SSF55874">
    <property type="entry name" value="ATPase domain of HSP90 chaperone/DNA topoisomerase II/histidine kinase"/>
    <property type="match status" value="1"/>
</dbReference>
<dbReference type="Gene3D" id="3.30.450.20">
    <property type="entry name" value="PAS domain"/>
    <property type="match status" value="3"/>
</dbReference>
<evidence type="ECO:0000256" key="2">
    <source>
        <dbReference type="ARBA" id="ARBA00012438"/>
    </source>
</evidence>
<dbReference type="InterPro" id="IPR036097">
    <property type="entry name" value="HisK_dim/P_sf"/>
</dbReference>
<accession>A0A7X5HV63</accession>
<dbReference type="EMBL" id="JAAEEH010000011">
    <property type="protein sequence ID" value="NDL67228.1"/>
    <property type="molecule type" value="Genomic_DNA"/>
</dbReference>
<dbReference type="PROSITE" id="PS50113">
    <property type="entry name" value="PAC"/>
    <property type="match status" value="1"/>
</dbReference>
<evidence type="ECO:0000256" key="5">
    <source>
        <dbReference type="ARBA" id="ARBA00022777"/>
    </source>
</evidence>
<comment type="catalytic activity">
    <reaction evidence="1">
        <text>ATP + protein L-histidine = ADP + protein N-phospho-L-histidine.</text>
        <dbReference type="EC" id="2.7.13.3"/>
    </reaction>
</comment>
<evidence type="ECO:0000256" key="6">
    <source>
        <dbReference type="ARBA" id="ARBA00023012"/>
    </source>
</evidence>
<dbReference type="SMART" id="SM00387">
    <property type="entry name" value="HATPase_c"/>
    <property type="match status" value="1"/>
</dbReference>
<dbReference type="SUPFAM" id="SSF55785">
    <property type="entry name" value="PYP-like sensor domain (PAS domain)"/>
    <property type="match status" value="1"/>
</dbReference>
<dbReference type="GO" id="GO:0000155">
    <property type="term" value="F:phosphorelay sensor kinase activity"/>
    <property type="evidence" value="ECO:0007669"/>
    <property type="project" value="InterPro"/>
</dbReference>
<dbReference type="SUPFAM" id="SSF47384">
    <property type="entry name" value="Homodimeric domain of signal transducing histidine kinase"/>
    <property type="match status" value="1"/>
</dbReference>
<organism evidence="10 11">
    <name type="scientific">Anaerotalea alkaliphila</name>
    <dbReference type="NCBI Taxonomy" id="2662126"/>
    <lineage>
        <taxon>Bacteria</taxon>
        <taxon>Bacillati</taxon>
        <taxon>Bacillota</taxon>
        <taxon>Clostridia</taxon>
        <taxon>Eubacteriales</taxon>
        <taxon>Anaerotalea</taxon>
    </lineage>
</organism>
<keyword evidence="4" id="KW-0808">Transferase</keyword>
<keyword evidence="7" id="KW-1133">Transmembrane helix</keyword>
<dbReference type="InterPro" id="IPR035965">
    <property type="entry name" value="PAS-like_dom_sf"/>
</dbReference>
<sequence>MTKKEIAVFTFFISALILLVGVILLYEHAENQKSLKLEGIRREKMHLLEGNSRLEGLYGELTGLTGLYLGTGREEYGRVHGETAFQLRELLEEVLELERAMEERSLELEVGLMALQLENMLQLQVEAVELMAGGNPARARALLETQRYREGEGMYRTQQKALRDALEERMAKDTAEIGGMLERGRRDLTYLRLLTFLGILMLVAWYVYVIHNNQSMSQWFHRRERNIDQMYYRLRTGEWRYDKEKEVIFLSKHILDMLGIQSEGAQEQEFPIRNLLERVDPQDVDRVYSWLHNKNYDERYMQFVLHHKGKAYIFRAYKDIPYKKSLEEKQVVGILQDITQEAKKTSIYESLLSSASNGLLHLGKAYNILWANTKAVSWMEERYFKPREKCYRKFYGLDAPCPNCRMGEALLGQPDVAMERQQPSGRHLLEQLSPIYDEEKKISGVVLHIQDITPLKESEMRLKEKIEQVNISSRLSGIGFWRYDVEKDLFTGDENWYDIKGLDRRLEGVNMAYVLKLIQKEGQEALQEAFRSHLAGERPVVYCEYRMWNAHRKEWLQISSMGRLRSQGEEEGGKVVVGVIQDVTEKKNNEKRLVQYEKMAVLGKLIAGIAHEINTPLGVIKSTTTNQMHLNEDLFEKTLRLLGQVSQEGLETVRMLADRPPLENLPSTATLRTHRGRLETALDVYPHLSSREVARRMVKMGIYEMEPPIRRLMEEGSAELALEVAQGWYSMKVNAQMISQSVERMSRVITALKSYVRSDQSASMQPVSLEESLETILMLYQNKLKNDYEVVKHYEWHGKVDAYEDELSQVWINALDNALYAMGSSGILEVGILEERGQACVYIKDNGEGMDEETRKRAFELFFTTKPTGTGTGIGMDVVQSIMDKHGGSVDLESKLGEGTTIRFYFPLPKRKGKEG</sequence>
<evidence type="ECO:0000259" key="8">
    <source>
        <dbReference type="PROSITE" id="PS50109"/>
    </source>
</evidence>
<reference evidence="10 11" key="1">
    <citation type="submission" date="2020-01" db="EMBL/GenBank/DDBJ databases">
        <title>Anaeroalcalibacter tamaniensis gen. nov., sp. nov., moderately halophilic strictly anaerobic fermenter bacterium from mud volcano of Taman peninsula.</title>
        <authorList>
            <person name="Frolova A."/>
            <person name="Merkel A.Y."/>
            <person name="Slobodkin A.I."/>
        </authorList>
    </citation>
    <scope>NUCLEOTIDE SEQUENCE [LARGE SCALE GENOMIC DNA]</scope>
    <source>
        <strain evidence="10 11">F-3ap</strain>
    </source>
</reference>
<evidence type="ECO:0000313" key="10">
    <source>
        <dbReference type="EMBL" id="NDL67228.1"/>
    </source>
</evidence>
<feature type="domain" description="Histidine kinase" evidence="8">
    <location>
        <begin position="700"/>
        <end position="910"/>
    </location>
</feature>
<dbReference type="EC" id="2.7.13.3" evidence="2"/>
<dbReference type="RefSeq" id="WP_162369951.1">
    <property type="nucleotide sequence ID" value="NZ_JAAEEH010000011.1"/>
</dbReference>
<keyword evidence="7" id="KW-0472">Membrane</keyword>
<evidence type="ECO:0000259" key="9">
    <source>
        <dbReference type="PROSITE" id="PS50113"/>
    </source>
</evidence>
<proteinExistence type="predicted"/>
<keyword evidence="11" id="KW-1185">Reference proteome</keyword>
<dbReference type="PROSITE" id="PS50109">
    <property type="entry name" value="HIS_KIN"/>
    <property type="match status" value="1"/>
</dbReference>
<gene>
    <name evidence="10" type="ORF">GXN74_05660</name>
</gene>
<keyword evidence="5" id="KW-0418">Kinase</keyword>
<dbReference type="InterPro" id="IPR036890">
    <property type="entry name" value="HATPase_C_sf"/>
</dbReference>